<dbReference type="InterPro" id="IPR001633">
    <property type="entry name" value="EAL_dom"/>
</dbReference>
<feature type="transmembrane region" description="Helical" evidence="1">
    <location>
        <begin position="12"/>
        <end position="30"/>
    </location>
</feature>
<dbReference type="InterPro" id="IPR035919">
    <property type="entry name" value="EAL_sf"/>
</dbReference>
<keyword evidence="1" id="KW-0812">Transmembrane</keyword>
<dbReference type="AlphaFoldDB" id="A0A1D9P2L7"/>
<dbReference type="GO" id="GO:0071111">
    <property type="term" value="F:cyclic-guanylate-specific phosphodiesterase activity"/>
    <property type="evidence" value="ECO:0007669"/>
    <property type="project" value="InterPro"/>
</dbReference>
<evidence type="ECO:0000259" key="2">
    <source>
        <dbReference type="PROSITE" id="PS50883"/>
    </source>
</evidence>
<evidence type="ECO:0000313" key="5">
    <source>
        <dbReference type="Proteomes" id="UP000179284"/>
    </source>
</evidence>
<dbReference type="Proteomes" id="UP000179284">
    <property type="component" value="Chromosome I"/>
</dbReference>
<dbReference type="SUPFAM" id="SSF141868">
    <property type="entry name" value="EAL domain-like"/>
    <property type="match status" value="1"/>
</dbReference>
<keyword evidence="5" id="KW-1185">Reference proteome</keyword>
<reference evidence="5" key="1">
    <citation type="submission" date="2016-10" db="EMBL/GenBank/DDBJ databases">
        <title>The complete genome sequence of the rumen bacterium Butyrivibrio hungatei MB2003.</title>
        <authorList>
            <person name="Palevich N."/>
            <person name="Kelly W.J."/>
            <person name="Leahy S.C."/>
            <person name="Altermann E."/>
            <person name="Rakonjac J."/>
            <person name="Attwood G.T."/>
        </authorList>
    </citation>
    <scope>NUCLEOTIDE SEQUENCE [LARGE SCALE GENOMIC DNA]</scope>
    <source>
        <strain evidence="5">MB2003</strain>
    </source>
</reference>
<dbReference type="InterPro" id="IPR000160">
    <property type="entry name" value="GGDEF_dom"/>
</dbReference>
<name>A0A1D9P2L7_9FIRM</name>
<evidence type="ECO:0000259" key="3">
    <source>
        <dbReference type="PROSITE" id="PS50887"/>
    </source>
</evidence>
<dbReference type="SMART" id="SM00052">
    <property type="entry name" value="EAL"/>
    <property type="match status" value="1"/>
</dbReference>
<dbReference type="Gene3D" id="3.20.20.450">
    <property type="entry name" value="EAL domain"/>
    <property type="match status" value="1"/>
</dbReference>
<feature type="transmembrane region" description="Helical" evidence="1">
    <location>
        <begin position="149"/>
        <end position="170"/>
    </location>
</feature>
<feature type="domain" description="EAL" evidence="2">
    <location>
        <begin position="395"/>
        <end position="649"/>
    </location>
</feature>
<dbReference type="Pfam" id="PF00563">
    <property type="entry name" value="EAL"/>
    <property type="match status" value="1"/>
</dbReference>
<feature type="transmembrane region" description="Helical" evidence="1">
    <location>
        <begin position="42"/>
        <end position="62"/>
    </location>
</feature>
<dbReference type="PROSITE" id="PS50883">
    <property type="entry name" value="EAL"/>
    <property type="match status" value="1"/>
</dbReference>
<protein>
    <submittedName>
        <fullName evidence="4">EAL domain-containing protein</fullName>
    </submittedName>
</protein>
<dbReference type="PANTHER" id="PTHR33121:SF70">
    <property type="entry name" value="SIGNALING PROTEIN YKOW"/>
    <property type="match status" value="1"/>
</dbReference>
<dbReference type="InterPro" id="IPR050706">
    <property type="entry name" value="Cyclic-di-GMP_PDE-like"/>
</dbReference>
<dbReference type="KEGG" id="bhu:bhn_I1814"/>
<dbReference type="RefSeq" id="WP_071176508.1">
    <property type="nucleotide sequence ID" value="NZ_CP017831.1"/>
</dbReference>
<evidence type="ECO:0000313" key="4">
    <source>
        <dbReference type="EMBL" id="AOZ96847.1"/>
    </source>
</evidence>
<feature type="domain" description="GGDEF" evidence="3">
    <location>
        <begin position="254"/>
        <end position="387"/>
    </location>
</feature>
<dbReference type="PANTHER" id="PTHR33121">
    <property type="entry name" value="CYCLIC DI-GMP PHOSPHODIESTERASE PDEF"/>
    <property type="match status" value="1"/>
</dbReference>
<keyword evidence="1" id="KW-0472">Membrane</keyword>
<evidence type="ECO:0000256" key="1">
    <source>
        <dbReference type="SAM" id="Phobius"/>
    </source>
</evidence>
<gene>
    <name evidence="4" type="ORF">bhn_I1814</name>
</gene>
<sequence>MEFIINPQHYTACFSVASLILLVVILIIYLAEDYYYGKQSAIFGVLIFNGIVMNVMGLLHNLWSFGEGSALVSYDTNCAAQIIERICIYIMAYYSMAYVLAIFHIEPPNLKRKLILVLPAAYPLMVIASGFFSDFFYSFDSRGELQYHYPQAGTINLGIWLYFIFGAYLLVKYAKTLSTEKFLAILIYYMLMFAGIPVRILTKSSSIFEFNVSIAMLLCVYTFQNPSEFMDRFSGTGTRKALDFSISTNLLQKKSFTVLLVYVDKLAVIIGSEQMEVSSGLLTQLTRYFKSFIDGSNVFYIEDGSYALIIPDVNADDPVIGKISDQVKKRFKDTWAFKDDQIKLFVSTCAISFPNEIDSLERYNEIRGVIRKALARLSRDMIRVTDLNLKYVEHDKKIDNIVKHALEDKLLDVYYQPIYCPEKGKYTTCEALVRLKDPQLGFISPAVFMPVAERNGAVLAIDNFVINSVCKMITSTGICDMGIDFIEVNLSIVDCIQTNMADNILGILQKHGVGTDKINFELTETWEKDITTVVDENIDKLLKAGVKFSMDDFGTGYSNIARISNLPVNVFKLDKSIIQSAFDSETSYMVMLNMIKIIKSLGKEIVAEGAETEEQAKQIMKLGCDYIQGFYYSRPLPADKFVEFIAEHNK</sequence>
<accession>A0A1D9P2L7</accession>
<keyword evidence="1" id="KW-1133">Transmembrane helix</keyword>
<dbReference type="EMBL" id="CP017831">
    <property type="protein sequence ID" value="AOZ96847.1"/>
    <property type="molecule type" value="Genomic_DNA"/>
</dbReference>
<dbReference type="OrthoDB" id="9805474at2"/>
<dbReference type="PROSITE" id="PS50887">
    <property type="entry name" value="GGDEF"/>
    <property type="match status" value="1"/>
</dbReference>
<feature type="transmembrane region" description="Helical" evidence="1">
    <location>
        <begin position="82"/>
        <end position="103"/>
    </location>
</feature>
<feature type="transmembrane region" description="Helical" evidence="1">
    <location>
        <begin position="182"/>
        <end position="200"/>
    </location>
</feature>
<organism evidence="4 5">
    <name type="scientific">Butyrivibrio hungatei</name>
    <dbReference type="NCBI Taxonomy" id="185008"/>
    <lineage>
        <taxon>Bacteria</taxon>
        <taxon>Bacillati</taxon>
        <taxon>Bacillota</taxon>
        <taxon>Clostridia</taxon>
        <taxon>Lachnospirales</taxon>
        <taxon>Lachnospiraceae</taxon>
        <taxon>Butyrivibrio</taxon>
    </lineage>
</organism>
<feature type="transmembrane region" description="Helical" evidence="1">
    <location>
        <begin position="115"/>
        <end position="137"/>
    </location>
</feature>
<proteinExistence type="predicted"/>
<dbReference type="CDD" id="cd01948">
    <property type="entry name" value="EAL"/>
    <property type="match status" value="1"/>
</dbReference>